<dbReference type="Proteomes" id="UP000199310">
    <property type="component" value="Unassembled WGS sequence"/>
</dbReference>
<dbReference type="Gene3D" id="2.130.10.10">
    <property type="entry name" value="YVTN repeat-like/Quinoprotein amine dehydrogenase"/>
    <property type="match status" value="1"/>
</dbReference>
<dbReference type="PROSITE" id="PS51257">
    <property type="entry name" value="PROKAR_LIPOPROTEIN"/>
    <property type="match status" value="1"/>
</dbReference>
<gene>
    <name evidence="1" type="ORF">SAMN04488122_5115</name>
</gene>
<protein>
    <recommendedName>
        <fullName evidence="3">Lipoprotein</fullName>
    </recommendedName>
</protein>
<reference evidence="2" key="1">
    <citation type="submission" date="2016-10" db="EMBL/GenBank/DDBJ databases">
        <authorList>
            <person name="Varghese N."/>
            <person name="Submissions S."/>
        </authorList>
    </citation>
    <scope>NUCLEOTIDE SEQUENCE [LARGE SCALE GENOMIC DNA]</scope>
    <source>
        <strain evidence="2">DSM 3695</strain>
    </source>
</reference>
<dbReference type="InterPro" id="IPR015943">
    <property type="entry name" value="WD40/YVTN_repeat-like_dom_sf"/>
</dbReference>
<name>A0A1I0S9D8_9BACT</name>
<organism evidence="1 2">
    <name type="scientific">Chitinophaga arvensicola</name>
    <dbReference type="NCBI Taxonomy" id="29529"/>
    <lineage>
        <taxon>Bacteria</taxon>
        <taxon>Pseudomonadati</taxon>
        <taxon>Bacteroidota</taxon>
        <taxon>Chitinophagia</taxon>
        <taxon>Chitinophagales</taxon>
        <taxon>Chitinophagaceae</taxon>
        <taxon>Chitinophaga</taxon>
    </lineage>
</organism>
<accession>A0A1I0S9D8</accession>
<evidence type="ECO:0000313" key="1">
    <source>
        <dbReference type="EMBL" id="SEW52788.1"/>
    </source>
</evidence>
<dbReference type="STRING" id="29529.SAMN04488122_5115"/>
<dbReference type="SUPFAM" id="SSF101898">
    <property type="entry name" value="NHL repeat"/>
    <property type="match status" value="1"/>
</dbReference>
<sequence length="397" mass="42482">MKSMQLNRWAILPAFMILGACSKDPKNNTSAPDKDKLVVVTSISNGTSQVSYVGTMKDLSVGVYNNNKARPSSFTPFIYTHNDDVFVVPNRGADILKKYTRAGNGVLAESGSLTMPAASQPTGIAFESDTSAYCTLYNTGVIVKFNPTTMAQTGTIDVKTFAVSGSTPNPGNIVYQDGRLFVAVTQTVNGYTSVNPAQVLIVDLKQGNKITSTTDARTTWAGTIDAPRSLFFDEQGDLYVNCVASYGFVPGQESGILRIRKGASTFDPGYFFPISKATIKGLSAQVNYFHHLCYGGNGQAYASGNIPSLVSNPPNYVTDRSYGIFKLDLAAKTITKMDIPNTNGYSGYIVPFENKILFSVSSATGVGIYTFDPATNTSSNGPVVTTLGDPSVVEVFK</sequence>
<evidence type="ECO:0008006" key="3">
    <source>
        <dbReference type="Google" id="ProtNLM"/>
    </source>
</evidence>
<dbReference type="EMBL" id="FOJG01000002">
    <property type="protein sequence ID" value="SEW52788.1"/>
    <property type="molecule type" value="Genomic_DNA"/>
</dbReference>
<dbReference type="OrthoDB" id="738440at2"/>
<evidence type="ECO:0000313" key="2">
    <source>
        <dbReference type="Proteomes" id="UP000199310"/>
    </source>
</evidence>
<proteinExistence type="predicted"/>
<dbReference type="RefSeq" id="WP_089899634.1">
    <property type="nucleotide sequence ID" value="NZ_FOJG01000002.1"/>
</dbReference>
<dbReference type="AlphaFoldDB" id="A0A1I0S9D8"/>
<keyword evidence="2" id="KW-1185">Reference proteome</keyword>